<keyword evidence="2" id="KW-0812">Transmembrane</keyword>
<dbReference type="PANTHER" id="PTHR41259">
    <property type="entry name" value="DOUBLE-STRAND BREAK REPAIR RAD50 ATPASE, PUTATIVE-RELATED"/>
    <property type="match status" value="1"/>
</dbReference>
<dbReference type="InterPro" id="IPR038729">
    <property type="entry name" value="Rad50/SbcC_AAA"/>
</dbReference>
<reference evidence="4" key="1">
    <citation type="journal article" date="2021" name="PeerJ">
        <title>Extensive microbial diversity within the chicken gut microbiome revealed by metagenomics and culture.</title>
        <authorList>
            <person name="Gilroy R."/>
            <person name="Ravi A."/>
            <person name="Getino M."/>
            <person name="Pursley I."/>
            <person name="Horton D.L."/>
            <person name="Alikhan N.F."/>
            <person name="Baker D."/>
            <person name="Gharbi K."/>
            <person name="Hall N."/>
            <person name="Watson M."/>
            <person name="Adriaenssens E.M."/>
            <person name="Foster-Nyarko E."/>
            <person name="Jarju S."/>
            <person name="Secka A."/>
            <person name="Antonio M."/>
            <person name="Oren A."/>
            <person name="Chaudhuri R.R."/>
            <person name="La Ragione R."/>
            <person name="Hildebrand F."/>
            <person name="Pallen M.J."/>
        </authorList>
    </citation>
    <scope>NUCLEOTIDE SEQUENCE</scope>
    <source>
        <strain evidence="4">CHK192-8294</strain>
    </source>
</reference>
<feature type="transmembrane region" description="Helical" evidence="2">
    <location>
        <begin position="354"/>
        <end position="375"/>
    </location>
</feature>
<keyword evidence="1" id="KW-0175">Coiled coil</keyword>
<evidence type="ECO:0000259" key="3">
    <source>
        <dbReference type="Pfam" id="PF13476"/>
    </source>
</evidence>
<comment type="caution">
    <text evidence="4">The sequence shown here is derived from an EMBL/GenBank/DDBJ whole genome shotgun (WGS) entry which is preliminary data.</text>
</comment>
<reference evidence="4" key="2">
    <citation type="submission" date="2021-04" db="EMBL/GenBank/DDBJ databases">
        <authorList>
            <person name="Gilroy R."/>
        </authorList>
    </citation>
    <scope>NUCLEOTIDE SEQUENCE</scope>
    <source>
        <strain evidence="4">CHK192-8294</strain>
    </source>
</reference>
<feature type="coiled-coil region" evidence="1">
    <location>
        <begin position="442"/>
        <end position="469"/>
    </location>
</feature>
<dbReference type="GO" id="GO:0006302">
    <property type="term" value="P:double-strand break repair"/>
    <property type="evidence" value="ECO:0007669"/>
    <property type="project" value="InterPro"/>
</dbReference>
<gene>
    <name evidence="4" type="ORF">H9712_10860</name>
</gene>
<evidence type="ECO:0000256" key="2">
    <source>
        <dbReference type="SAM" id="Phobius"/>
    </source>
</evidence>
<proteinExistence type="predicted"/>
<dbReference type="InterPro" id="IPR027417">
    <property type="entry name" value="P-loop_NTPase"/>
</dbReference>
<feature type="domain" description="Rad50/SbcC-type AAA" evidence="3">
    <location>
        <begin position="10"/>
        <end position="264"/>
    </location>
</feature>
<evidence type="ECO:0000256" key="1">
    <source>
        <dbReference type="SAM" id="Coils"/>
    </source>
</evidence>
<dbReference type="EMBL" id="DWXO01000102">
    <property type="protein sequence ID" value="HJB81470.1"/>
    <property type="molecule type" value="Genomic_DNA"/>
</dbReference>
<dbReference type="Gene3D" id="3.40.50.300">
    <property type="entry name" value="P-loop containing nucleotide triphosphate hydrolases"/>
    <property type="match status" value="2"/>
</dbReference>
<evidence type="ECO:0000313" key="4">
    <source>
        <dbReference type="EMBL" id="HJB81470.1"/>
    </source>
</evidence>
<dbReference type="Pfam" id="PF13476">
    <property type="entry name" value="AAA_23"/>
    <property type="match status" value="1"/>
</dbReference>
<protein>
    <submittedName>
        <fullName evidence="4">AAA family ATPase</fullName>
    </submittedName>
</protein>
<dbReference type="GO" id="GO:0016887">
    <property type="term" value="F:ATP hydrolysis activity"/>
    <property type="evidence" value="ECO:0007669"/>
    <property type="project" value="InterPro"/>
</dbReference>
<dbReference type="PANTHER" id="PTHR41259:SF1">
    <property type="entry name" value="DOUBLE-STRAND BREAK REPAIR RAD50 ATPASE, PUTATIVE-RELATED"/>
    <property type="match status" value="1"/>
</dbReference>
<keyword evidence="2" id="KW-0472">Membrane</keyword>
<dbReference type="SUPFAM" id="SSF52540">
    <property type="entry name" value="P-loop containing nucleoside triphosphate hydrolases"/>
    <property type="match status" value="1"/>
</dbReference>
<feature type="coiled-coil region" evidence="1">
    <location>
        <begin position="543"/>
        <end position="611"/>
    </location>
</feature>
<feature type="coiled-coil region" evidence="1">
    <location>
        <begin position="208"/>
        <end position="321"/>
    </location>
</feature>
<keyword evidence="2" id="KW-1133">Transmembrane helix</keyword>
<organism evidence="4 5">
    <name type="scientific">Candidatus Flavonifractor intestinigallinarum</name>
    <dbReference type="NCBI Taxonomy" id="2838586"/>
    <lineage>
        <taxon>Bacteria</taxon>
        <taxon>Bacillati</taxon>
        <taxon>Bacillota</taxon>
        <taxon>Clostridia</taxon>
        <taxon>Eubacteriales</taxon>
        <taxon>Oscillospiraceae</taxon>
        <taxon>Flavonifractor</taxon>
    </lineage>
</organism>
<name>A0A9D2SCQ0_9FIRM</name>
<evidence type="ECO:0000313" key="5">
    <source>
        <dbReference type="Proteomes" id="UP000823921"/>
    </source>
</evidence>
<dbReference type="Proteomes" id="UP000823921">
    <property type="component" value="Unassembled WGS sequence"/>
</dbReference>
<accession>A0A9D2SCQ0</accession>
<feature type="transmembrane region" description="Helical" evidence="2">
    <location>
        <begin position="381"/>
        <end position="404"/>
    </location>
</feature>
<sequence>MKIIRMKATFGGLDHRELELKEGLNIIEAPNEGGKSTWSAFLRAMFYGINTKERDKQGYIAEKNRYQPWNGGAMEGVVELEWKGEGITLRRGPKGNTPFGKFEAVYTDTGEPVGFLTADNVGETLIGAPREVFERSAFVGQGGAAIDGAPALEARIAALASSGEEDVSYSQVERRLRDWLNRRKHNKTGLIPKLEEELAGNDEIAGRQAKAFRLAQEARREMDKLQTEHKRLQAERDAHLARAMAARRRRWEEAQSALEAAREQVDAMEGELNRYGTPPDKATLQKAQGELNQLNALHTSRKQAEERLEQAKAQEGEATAAAVDPLFPDMTPDQAWEQASEDAQAAGEVPRCGGLYAGGAVALVLAAGSLVLAVAGVLPALWMGGAACGVLAVAGVGLFVSAALRKKRAGALAAELLERYEAEDPQAILTRASAYREACVVAGQAAKQREEAQQALDALLAQDEQTRKALLELVHPFAPTVKDTFGVSAAISRALQLEEKLATARVKLEGAEQLAASLPRPEPVAADPGVEPRFDPAETAARLNAAEGELSRLRSGLAMAQGELNTLGDPAERELRREEAREELEARQTEYAALETALKALDAAHAGLQARFSPALNHLAGDYLAKLTGGKYDKVSLTRQFEALAEEAGGLQPRRALALSQGTADQLYLAVRLAACKLVLPQEEPCPLVLDDALANFDDSRMALALACLEELGEERQILLFTCHSRERAWQEGR</sequence>
<dbReference type="AlphaFoldDB" id="A0A9D2SCQ0"/>